<evidence type="ECO:0000256" key="5">
    <source>
        <dbReference type="PROSITE-ProRule" id="PRU00277"/>
    </source>
</evidence>
<dbReference type="FunFam" id="3.10.50.40:FF:000006">
    <property type="entry name" value="Peptidyl-prolyl cis-trans isomerase"/>
    <property type="match status" value="1"/>
</dbReference>
<feature type="domain" description="PPIase FKBP-type" evidence="8">
    <location>
        <begin position="172"/>
        <end position="258"/>
    </location>
</feature>
<dbReference type="InterPro" id="IPR036944">
    <property type="entry name" value="PPIase_FKBP_N_sf"/>
</dbReference>
<dbReference type="GO" id="GO:0006457">
    <property type="term" value="P:protein folding"/>
    <property type="evidence" value="ECO:0007669"/>
    <property type="project" value="InterPro"/>
</dbReference>
<feature type="coiled-coil region" evidence="7">
    <location>
        <begin position="103"/>
        <end position="134"/>
    </location>
</feature>
<dbReference type="Pfam" id="PF01346">
    <property type="entry name" value="FKBP_N"/>
    <property type="match status" value="1"/>
</dbReference>
<keyword evidence="10" id="KW-1185">Reference proteome</keyword>
<dbReference type="KEGG" id="fes:HER31_01450"/>
<dbReference type="InterPro" id="IPR046357">
    <property type="entry name" value="PPIase_dom_sf"/>
</dbReference>
<dbReference type="EC" id="5.2.1.8" evidence="6"/>
<dbReference type="InterPro" id="IPR001179">
    <property type="entry name" value="PPIase_FKBP_dom"/>
</dbReference>
<evidence type="ECO:0000313" key="10">
    <source>
        <dbReference type="Proteomes" id="UP000501602"/>
    </source>
</evidence>
<accession>A0A6H1UBE4</accession>
<dbReference type="GO" id="GO:0003755">
    <property type="term" value="F:peptidyl-prolyl cis-trans isomerase activity"/>
    <property type="evidence" value="ECO:0007669"/>
    <property type="project" value="UniProtKB-UniRule"/>
</dbReference>
<dbReference type="PROSITE" id="PS51257">
    <property type="entry name" value="PROKAR_LIPOPROTEIN"/>
    <property type="match status" value="1"/>
</dbReference>
<comment type="similarity">
    <text evidence="2 6">Belongs to the FKBP-type PPIase family.</text>
</comment>
<dbReference type="SUPFAM" id="SSF54534">
    <property type="entry name" value="FKBP-like"/>
    <property type="match status" value="1"/>
</dbReference>
<reference evidence="9 10" key="1">
    <citation type="submission" date="2020-04" db="EMBL/GenBank/DDBJ databases">
        <title>Ferrimonas sp. S7 isolated from sea water.</title>
        <authorList>
            <person name="Bae S.S."/>
            <person name="Baek K."/>
        </authorList>
    </citation>
    <scope>NUCLEOTIDE SEQUENCE [LARGE SCALE GENOMIC DNA]</scope>
    <source>
        <strain evidence="9 10">S7</strain>
    </source>
</reference>
<dbReference type="Proteomes" id="UP000501602">
    <property type="component" value="Chromosome"/>
</dbReference>
<proteinExistence type="inferred from homology"/>
<evidence type="ECO:0000256" key="6">
    <source>
        <dbReference type="RuleBase" id="RU003915"/>
    </source>
</evidence>
<dbReference type="PANTHER" id="PTHR43811">
    <property type="entry name" value="FKBP-TYPE PEPTIDYL-PROLYL CIS-TRANS ISOMERASE FKPA"/>
    <property type="match status" value="1"/>
</dbReference>
<dbReference type="RefSeq" id="WP_168658944.1">
    <property type="nucleotide sequence ID" value="NZ_CP051180.1"/>
</dbReference>
<dbReference type="PANTHER" id="PTHR43811:SF19">
    <property type="entry name" value="39 KDA FK506-BINDING NUCLEAR PROTEIN"/>
    <property type="match status" value="1"/>
</dbReference>
<sequence>MQTIFKVSLLTAAIALTGCQDGKTEEVAATAAPAAIQFETEEQKVAYAIGSSIGQNVVQNIETITAQQAEMDKPLDADLIRQGIKDTMAANTQMGEEQITEVLQKFQTDMQTAMQAKQEEMQKLAAEQAEAEKAEGPKWLAEVAKTEGAILTDSGLVLIQLRAADGAKPTAADTVEVHYRGTTRDGNQFDSSYDRGETIQFPLSGVIKGWTEGLQLMEVGSKYELYIPSELGYGARGAGADIPPHAALKFEIELVSIPSQAAAE</sequence>
<keyword evidence="3 5" id="KW-0697">Rotamase</keyword>
<dbReference type="Gene3D" id="1.10.287.460">
    <property type="entry name" value="Peptidyl-prolyl cis-trans isomerase, FKBP-type, N-terminal domain"/>
    <property type="match status" value="1"/>
</dbReference>
<dbReference type="InterPro" id="IPR000774">
    <property type="entry name" value="PPIase_FKBP_N"/>
</dbReference>
<evidence type="ECO:0000259" key="8">
    <source>
        <dbReference type="PROSITE" id="PS50059"/>
    </source>
</evidence>
<protein>
    <recommendedName>
        <fullName evidence="6">Peptidyl-prolyl cis-trans isomerase</fullName>
        <ecNumber evidence="6">5.2.1.8</ecNumber>
    </recommendedName>
</protein>
<evidence type="ECO:0000256" key="2">
    <source>
        <dbReference type="ARBA" id="ARBA00006577"/>
    </source>
</evidence>
<name>A0A6H1UBE4_9GAMM</name>
<gene>
    <name evidence="9" type="ORF">HER31_01450</name>
</gene>
<evidence type="ECO:0000256" key="3">
    <source>
        <dbReference type="ARBA" id="ARBA00023110"/>
    </source>
</evidence>
<dbReference type="Pfam" id="PF00254">
    <property type="entry name" value="FKBP_C"/>
    <property type="match status" value="1"/>
</dbReference>
<evidence type="ECO:0000256" key="7">
    <source>
        <dbReference type="SAM" id="Coils"/>
    </source>
</evidence>
<evidence type="ECO:0000256" key="4">
    <source>
        <dbReference type="ARBA" id="ARBA00023235"/>
    </source>
</evidence>
<keyword evidence="7" id="KW-0175">Coiled coil</keyword>
<evidence type="ECO:0000256" key="1">
    <source>
        <dbReference type="ARBA" id="ARBA00000971"/>
    </source>
</evidence>
<comment type="catalytic activity">
    <reaction evidence="1 5 6">
        <text>[protein]-peptidylproline (omega=180) = [protein]-peptidylproline (omega=0)</text>
        <dbReference type="Rhea" id="RHEA:16237"/>
        <dbReference type="Rhea" id="RHEA-COMP:10747"/>
        <dbReference type="Rhea" id="RHEA-COMP:10748"/>
        <dbReference type="ChEBI" id="CHEBI:83833"/>
        <dbReference type="ChEBI" id="CHEBI:83834"/>
        <dbReference type="EC" id="5.2.1.8"/>
    </reaction>
</comment>
<evidence type="ECO:0000313" key="9">
    <source>
        <dbReference type="EMBL" id="QIZ75683.1"/>
    </source>
</evidence>
<organism evidence="9 10">
    <name type="scientific">Ferrimonas lipolytica</name>
    <dbReference type="NCBI Taxonomy" id="2724191"/>
    <lineage>
        <taxon>Bacteria</taxon>
        <taxon>Pseudomonadati</taxon>
        <taxon>Pseudomonadota</taxon>
        <taxon>Gammaproteobacteria</taxon>
        <taxon>Alteromonadales</taxon>
        <taxon>Ferrimonadaceae</taxon>
        <taxon>Ferrimonas</taxon>
    </lineage>
</organism>
<dbReference type="PROSITE" id="PS50059">
    <property type="entry name" value="FKBP_PPIASE"/>
    <property type="match status" value="1"/>
</dbReference>
<keyword evidence="4 5" id="KW-0413">Isomerase</keyword>
<dbReference type="AlphaFoldDB" id="A0A6H1UBE4"/>
<dbReference type="Gene3D" id="3.10.50.40">
    <property type="match status" value="1"/>
</dbReference>
<dbReference type="EMBL" id="CP051180">
    <property type="protein sequence ID" value="QIZ75683.1"/>
    <property type="molecule type" value="Genomic_DNA"/>
</dbReference>